<dbReference type="GO" id="GO:0019346">
    <property type="term" value="P:transsulfuration"/>
    <property type="evidence" value="ECO:0007669"/>
    <property type="project" value="InterPro"/>
</dbReference>
<dbReference type="RefSeq" id="WP_092679571.1">
    <property type="nucleotide sequence ID" value="NZ_FNMZ01000001.1"/>
</dbReference>
<gene>
    <name evidence="6" type="ORF">SAMN05444336_101533</name>
</gene>
<dbReference type="PIRSF" id="PIRSF001434">
    <property type="entry name" value="CGS"/>
    <property type="match status" value="1"/>
</dbReference>
<evidence type="ECO:0000313" key="6">
    <source>
        <dbReference type="EMBL" id="SDW26063.1"/>
    </source>
</evidence>
<sequence length="400" mass="41731">MTDALPPRSLARRPAAPSTVTRPVASPIQPSVVWRAEDADALDAQYEGRTEGFAYARESHPNAVALARQIDALEGTPEGSGGGLCFGSGMGAVSAVLLGLLKSGDRVIASSQLYGRSLRLMTQDLPRFGIEIAFVDPTDGAAWRKAAETPAAMVFAEVVSNPTLRVADMDAARDAATACGGLLVVDNTFTTPRGWRPFDHGADIVIHSVTKMLAGHSDATLGWAAARTPEIRAALAAAQGSIGATASPFDCWLAERGLATFALRYDRAEANAAALADHLATLPGVEAAIYPGRADHPDHNRAGDLLQGRNGTMVAFRLKGGRAQANAFIRAAADLPFAPSLGDVQTLLSHPPSSSHRALTPEGRAALGITEGFIRVSVGVEEIETLKAEFSEAVAAAAKV</sequence>
<dbReference type="Gene3D" id="3.90.1150.10">
    <property type="entry name" value="Aspartate Aminotransferase, domain 1"/>
    <property type="match status" value="1"/>
</dbReference>
<dbReference type="InterPro" id="IPR000277">
    <property type="entry name" value="Cys/Met-Metab_PyrdxlP-dep_enz"/>
</dbReference>
<dbReference type="InterPro" id="IPR015421">
    <property type="entry name" value="PyrdxlP-dep_Trfase_major"/>
</dbReference>
<evidence type="ECO:0000256" key="3">
    <source>
        <dbReference type="PIRSR" id="PIRSR001434-2"/>
    </source>
</evidence>
<protein>
    <submittedName>
        <fullName evidence="6">Cystathionine gamma-synthase</fullName>
    </submittedName>
</protein>
<organism evidence="6 7">
    <name type="scientific">Albimonas donghaensis</name>
    <dbReference type="NCBI Taxonomy" id="356660"/>
    <lineage>
        <taxon>Bacteria</taxon>
        <taxon>Pseudomonadati</taxon>
        <taxon>Pseudomonadota</taxon>
        <taxon>Alphaproteobacteria</taxon>
        <taxon>Rhodobacterales</taxon>
        <taxon>Paracoccaceae</taxon>
        <taxon>Albimonas</taxon>
    </lineage>
</organism>
<dbReference type="InterPro" id="IPR015424">
    <property type="entry name" value="PyrdxlP-dep_Trfase"/>
</dbReference>
<dbReference type="GO" id="GO:0005737">
    <property type="term" value="C:cytoplasm"/>
    <property type="evidence" value="ECO:0007669"/>
    <property type="project" value="TreeGrafter"/>
</dbReference>
<dbReference type="GO" id="GO:0030170">
    <property type="term" value="F:pyridoxal phosphate binding"/>
    <property type="evidence" value="ECO:0007669"/>
    <property type="project" value="InterPro"/>
</dbReference>
<feature type="region of interest" description="Disordered" evidence="5">
    <location>
        <begin position="1"/>
        <end position="24"/>
    </location>
</feature>
<reference evidence="6 7" key="1">
    <citation type="submission" date="2016-10" db="EMBL/GenBank/DDBJ databases">
        <authorList>
            <person name="de Groot N.N."/>
        </authorList>
    </citation>
    <scope>NUCLEOTIDE SEQUENCE [LARGE SCALE GENOMIC DNA]</scope>
    <source>
        <strain evidence="6 7">DSM 17890</strain>
    </source>
</reference>
<keyword evidence="2 3" id="KW-0663">Pyridoxal phosphate</keyword>
<accession>A0A1H2S3A8</accession>
<keyword evidence="7" id="KW-1185">Reference proteome</keyword>
<dbReference type="OrthoDB" id="9805807at2"/>
<feature type="compositionally biased region" description="Low complexity" evidence="5">
    <location>
        <begin position="1"/>
        <end position="18"/>
    </location>
</feature>
<evidence type="ECO:0000256" key="1">
    <source>
        <dbReference type="ARBA" id="ARBA00001933"/>
    </source>
</evidence>
<dbReference type="SUPFAM" id="SSF53383">
    <property type="entry name" value="PLP-dependent transferases"/>
    <property type="match status" value="1"/>
</dbReference>
<evidence type="ECO:0000256" key="4">
    <source>
        <dbReference type="RuleBase" id="RU362118"/>
    </source>
</evidence>
<name>A0A1H2S3A8_9RHOB</name>
<dbReference type="Gene3D" id="3.40.640.10">
    <property type="entry name" value="Type I PLP-dependent aspartate aminotransferase-like (Major domain)"/>
    <property type="match status" value="1"/>
</dbReference>
<dbReference type="EMBL" id="FNMZ01000001">
    <property type="protein sequence ID" value="SDW26063.1"/>
    <property type="molecule type" value="Genomic_DNA"/>
</dbReference>
<dbReference type="GO" id="GO:0016846">
    <property type="term" value="F:carbon-sulfur lyase activity"/>
    <property type="evidence" value="ECO:0007669"/>
    <property type="project" value="TreeGrafter"/>
</dbReference>
<dbReference type="STRING" id="356660.SAMN05444336_101533"/>
<proteinExistence type="inferred from homology"/>
<evidence type="ECO:0000256" key="2">
    <source>
        <dbReference type="ARBA" id="ARBA00022898"/>
    </source>
</evidence>
<dbReference type="PANTHER" id="PTHR11808">
    <property type="entry name" value="TRANS-SULFURATION ENZYME FAMILY MEMBER"/>
    <property type="match status" value="1"/>
</dbReference>
<evidence type="ECO:0000313" key="7">
    <source>
        <dbReference type="Proteomes" id="UP000199118"/>
    </source>
</evidence>
<feature type="modified residue" description="N6-(pyridoxal phosphate)lysine" evidence="3">
    <location>
        <position position="211"/>
    </location>
</feature>
<comment type="similarity">
    <text evidence="4">Belongs to the trans-sulfuration enzymes family.</text>
</comment>
<dbReference type="Proteomes" id="UP000199118">
    <property type="component" value="Unassembled WGS sequence"/>
</dbReference>
<dbReference type="AlphaFoldDB" id="A0A1H2S3A8"/>
<comment type="cofactor">
    <cofactor evidence="1 4">
        <name>pyridoxal 5'-phosphate</name>
        <dbReference type="ChEBI" id="CHEBI:597326"/>
    </cofactor>
</comment>
<dbReference type="Pfam" id="PF01053">
    <property type="entry name" value="Cys_Met_Meta_PP"/>
    <property type="match status" value="1"/>
</dbReference>
<evidence type="ECO:0000256" key="5">
    <source>
        <dbReference type="SAM" id="MobiDB-lite"/>
    </source>
</evidence>
<dbReference type="InterPro" id="IPR015422">
    <property type="entry name" value="PyrdxlP-dep_Trfase_small"/>
</dbReference>
<dbReference type="FunFam" id="3.40.640.10:FF:000046">
    <property type="entry name" value="Cystathionine gamma-lyase"/>
    <property type="match status" value="1"/>
</dbReference>